<name>A0A0A9HTC0_ARUDO</name>
<sequence>MMNCPRDPIAAQNAHPIQWNASTAGMGADPFGMASWHLWATAMGPPAQGWLARVVQLGLNWMETQCWT</sequence>
<reference evidence="1" key="2">
    <citation type="journal article" date="2015" name="Data Brief">
        <title>Shoot transcriptome of the giant reed, Arundo donax.</title>
        <authorList>
            <person name="Barrero R.A."/>
            <person name="Guerrero F.D."/>
            <person name="Moolhuijzen P."/>
            <person name="Goolsby J.A."/>
            <person name="Tidwell J."/>
            <person name="Bellgard S.E."/>
            <person name="Bellgard M.I."/>
        </authorList>
    </citation>
    <scope>NUCLEOTIDE SEQUENCE</scope>
    <source>
        <tissue evidence="1">Shoot tissue taken approximately 20 cm above the soil surface</tissue>
    </source>
</reference>
<protein>
    <submittedName>
        <fullName evidence="1">Uncharacterized protein</fullName>
    </submittedName>
</protein>
<dbReference type="EMBL" id="GBRH01159800">
    <property type="protein sequence ID" value="JAE38096.1"/>
    <property type="molecule type" value="Transcribed_RNA"/>
</dbReference>
<evidence type="ECO:0000313" key="1">
    <source>
        <dbReference type="EMBL" id="JAE38096.1"/>
    </source>
</evidence>
<accession>A0A0A9HTC0</accession>
<reference evidence="1" key="1">
    <citation type="submission" date="2014-09" db="EMBL/GenBank/DDBJ databases">
        <authorList>
            <person name="Magalhaes I.L.F."/>
            <person name="Oliveira U."/>
            <person name="Santos F.R."/>
            <person name="Vidigal T.H.D.A."/>
            <person name="Brescovit A.D."/>
            <person name="Santos A.J."/>
        </authorList>
    </citation>
    <scope>NUCLEOTIDE SEQUENCE</scope>
    <source>
        <tissue evidence="1">Shoot tissue taken approximately 20 cm above the soil surface</tissue>
    </source>
</reference>
<proteinExistence type="predicted"/>
<organism evidence="1">
    <name type="scientific">Arundo donax</name>
    <name type="common">Giant reed</name>
    <name type="synonym">Donax arundinaceus</name>
    <dbReference type="NCBI Taxonomy" id="35708"/>
    <lineage>
        <taxon>Eukaryota</taxon>
        <taxon>Viridiplantae</taxon>
        <taxon>Streptophyta</taxon>
        <taxon>Embryophyta</taxon>
        <taxon>Tracheophyta</taxon>
        <taxon>Spermatophyta</taxon>
        <taxon>Magnoliopsida</taxon>
        <taxon>Liliopsida</taxon>
        <taxon>Poales</taxon>
        <taxon>Poaceae</taxon>
        <taxon>PACMAD clade</taxon>
        <taxon>Arundinoideae</taxon>
        <taxon>Arundineae</taxon>
        <taxon>Arundo</taxon>
    </lineage>
</organism>
<dbReference type="AlphaFoldDB" id="A0A0A9HTC0"/>